<feature type="domain" description="3-hydroxyacyl-CoA dehydrogenase NAD binding" evidence="3">
    <location>
        <begin position="6"/>
        <end position="178"/>
    </location>
</feature>
<dbReference type="InterPro" id="IPR036291">
    <property type="entry name" value="NAD(P)-bd_dom_sf"/>
</dbReference>
<gene>
    <name evidence="4" type="ORF">LCGC14_1842300</name>
</gene>
<keyword evidence="1" id="KW-0560">Oxidoreductase</keyword>
<dbReference type="InterPro" id="IPR006108">
    <property type="entry name" value="3HC_DH_C"/>
</dbReference>
<evidence type="ECO:0008006" key="5">
    <source>
        <dbReference type="Google" id="ProtNLM"/>
    </source>
</evidence>
<dbReference type="Gene3D" id="3.40.50.720">
    <property type="entry name" value="NAD(P)-binding Rossmann-like Domain"/>
    <property type="match status" value="1"/>
</dbReference>
<dbReference type="PANTHER" id="PTHR48075">
    <property type="entry name" value="3-HYDROXYACYL-COA DEHYDROGENASE FAMILY PROTEIN"/>
    <property type="match status" value="1"/>
</dbReference>
<dbReference type="GO" id="GO:0006631">
    <property type="term" value="P:fatty acid metabolic process"/>
    <property type="evidence" value="ECO:0007669"/>
    <property type="project" value="InterPro"/>
</dbReference>
<dbReference type="GO" id="GO:0070403">
    <property type="term" value="F:NAD+ binding"/>
    <property type="evidence" value="ECO:0007669"/>
    <property type="project" value="InterPro"/>
</dbReference>
<dbReference type="EMBL" id="LAZR01018374">
    <property type="protein sequence ID" value="KKL96655.1"/>
    <property type="molecule type" value="Genomic_DNA"/>
</dbReference>
<dbReference type="InterPro" id="IPR006176">
    <property type="entry name" value="3-OHacyl-CoA_DH_NAD-bd"/>
</dbReference>
<evidence type="ECO:0000259" key="3">
    <source>
        <dbReference type="Pfam" id="PF02737"/>
    </source>
</evidence>
<evidence type="ECO:0000259" key="2">
    <source>
        <dbReference type="Pfam" id="PF00725"/>
    </source>
</evidence>
<dbReference type="GO" id="GO:0016616">
    <property type="term" value="F:oxidoreductase activity, acting on the CH-OH group of donors, NAD or NADP as acceptor"/>
    <property type="evidence" value="ECO:0007669"/>
    <property type="project" value="InterPro"/>
</dbReference>
<dbReference type="InterPro" id="IPR013328">
    <property type="entry name" value="6PGD_dom2"/>
</dbReference>
<dbReference type="SUPFAM" id="SSF48179">
    <property type="entry name" value="6-phosphogluconate dehydrogenase C-terminal domain-like"/>
    <property type="match status" value="2"/>
</dbReference>
<name>A0A0F9ISE4_9ZZZZ</name>
<feature type="domain" description="3-hydroxyacyl-CoA dehydrogenase C-terminal" evidence="2">
    <location>
        <begin position="196"/>
        <end position="291"/>
    </location>
</feature>
<dbReference type="Pfam" id="PF00725">
    <property type="entry name" value="3HCDH"/>
    <property type="match status" value="1"/>
</dbReference>
<sequence>MVEIKNVVVVGAGGQMGHGIAQMSLLAGYTVTLVDINDDFVGKGWNKIDEGMKKLESKGKLPEGGTAASLMEKCKKSTDLASAIKDADIMIEAVIEKMDVKKQVFKIAGDNAPSHCILASNTSTMSITEIGKDSGRPDKCIGMHFFNPVPLMRLIEVIYGDNSSDESVNKAIIFAESIPCLRGKRYVPKVLKDRPGFICNRVTAPVQIYQNYIFDKALTDGFTWAQLDNDSRGGPMSMTVLADYVGIDVLYHGQTYYSQTLSPDFAPGKVITQLFNEGKLGAKTGQGFNDWTKGRPQPDKSAGKARLYNLKYPLAIMVNEACRVLKEEITTSYKIIDDALMAGMNMPGPMAANLKTWQNQVTILEELVEFTGKEYFKPCELLSSGKWVEYI</sequence>
<comment type="caution">
    <text evidence="4">The sequence shown here is derived from an EMBL/GenBank/DDBJ whole genome shotgun (WGS) entry which is preliminary data.</text>
</comment>
<evidence type="ECO:0000313" key="4">
    <source>
        <dbReference type="EMBL" id="KKL96655.1"/>
    </source>
</evidence>
<protein>
    <recommendedName>
        <fullName evidence="5">3-hydroxyacyl-CoA dehydrogenase NAD binding domain-containing protein</fullName>
    </recommendedName>
</protein>
<dbReference type="Gene3D" id="1.10.1040.10">
    <property type="entry name" value="N-(1-d-carboxylethyl)-l-norvaline Dehydrogenase, domain 2"/>
    <property type="match status" value="2"/>
</dbReference>
<dbReference type="PANTHER" id="PTHR48075:SF5">
    <property type="entry name" value="3-HYDROXYBUTYRYL-COA DEHYDROGENASE"/>
    <property type="match status" value="1"/>
</dbReference>
<organism evidence="4">
    <name type="scientific">marine sediment metagenome</name>
    <dbReference type="NCBI Taxonomy" id="412755"/>
    <lineage>
        <taxon>unclassified sequences</taxon>
        <taxon>metagenomes</taxon>
        <taxon>ecological metagenomes</taxon>
    </lineage>
</organism>
<proteinExistence type="predicted"/>
<reference evidence="4" key="1">
    <citation type="journal article" date="2015" name="Nature">
        <title>Complex archaea that bridge the gap between prokaryotes and eukaryotes.</title>
        <authorList>
            <person name="Spang A."/>
            <person name="Saw J.H."/>
            <person name="Jorgensen S.L."/>
            <person name="Zaremba-Niedzwiedzka K."/>
            <person name="Martijn J."/>
            <person name="Lind A.E."/>
            <person name="van Eijk R."/>
            <person name="Schleper C."/>
            <person name="Guy L."/>
            <person name="Ettema T.J."/>
        </authorList>
    </citation>
    <scope>NUCLEOTIDE SEQUENCE</scope>
</reference>
<dbReference type="InterPro" id="IPR008927">
    <property type="entry name" value="6-PGluconate_DH-like_C_sf"/>
</dbReference>
<evidence type="ECO:0000256" key="1">
    <source>
        <dbReference type="ARBA" id="ARBA00023002"/>
    </source>
</evidence>
<dbReference type="SUPFAM" id="SSF51735">
    <property type="entry name" value="NAD(P)-binding Rossmann-fold domains"/>
    <property type="match status" value="1"/>
</dbReference>
<dbReference type="Pfam" id="PF02737">
    <property type="entry name" value="3HCDH_N"/>
    <property type="match status" value="1"/>
</dbReference>
<dbReference type="AlphaFoldDB" id="A0A0F9ISE4"/>
<dbReference type="FunFam" id="3.40.50.720:FF:000009">
    <property type="entry name" value="Fatty oxidation complex, alpha subunit"/>
    <property type="match status" value="1"/>
</dbReference>
<accession>A0A0F9ISE4</accession>